<dbReference type="Proteomes" id="UP000193922">
    <property type="component" value="Unassembled WGS sequence"/>
</dbReference>
<comment type="similarity">
    <text evidence="1">Belongs to the actin family.</text>
</comment>
<evidence type="ECO:0000313" key="2">
    <source>
        <dbReference type="EMBL" id="ORX69160.1"/>
    </source>
</evidence>
<evidence type="ECO:0000313" key="3">
    <source>
        <dbReference type="Proteomes" id="UP000193922"/>
    </source>
</evidence>
<name>A0A1Y1W6J3_9FUNG</name>
<evidence type="ECO:0000256" key="1">
    <source>
        <dbReference type="RuleBase" id="RU000487"/>
    </source>
</evidence>
<dbReference type="EMBL" id="MCFD01000008">
    <property type="protein sequence ID" value="ORX69160.1"/>
    <property type="molecule type" value="Genomic_DNA"/>
</dbReference>
<dbReference type="InterPro" id="IPR043129">
    <property type="entry name" value="ATPase_NBD"/>
</dbReference>
<keyword evidence="3" id="KW-1185">Reference proteome</keyword>
<dbReference type="SUPFAM" id="SSF53067">
    <property type="entry name" value="Actin-like ATPase domain"/>
    <property type="match status" value="2"/>
</dbReference>
<dbReference type="Gene3D" id="3.90.640.10">
    <property type="entry name" value="Actin, Chain A, domain 4"/>
    <property type="match status" value="1"/>
</dbReference>
<dbReference type="RefSeq" id="XP_040742892.1">
    <property type="nucleotide sequence ID" value="XM_040887821.1"/>
</dbReference>
<dbReference type="AlphaFoldDB" id="A0A1Y1W6J3"/>
<dbReference type="PANTHER" id="PTHR11937">
    <property type="entry name" value="ACTIN"/>
    <property type="match status" value="1"/>
</dbReference>
<dbReference type="STRING" id="61395.A0A1Y1W6J3"/>
<protein>
    <submittedName>
        <fullName evidence="2">Actin-like ATPase domain-containing protein</fullName>
    </submittedName>
</protein>
<dbReference type="SMART" id="SM00268">
    <property type="entry name" value="ACTIN"/>
    <property type="match status" value="1"/>
</dbReference>
<dbReference type="Gene3D" id="3.30.420.40">
    <property type="match status" value="2"/>
</dbReference>
<organism evidence="2 3">
    <name type="scientific">Linderina pennispora</name>
    <dbReference type="NCBI Taxonomy" id="61395"/>
    <lineage>
        <taxon>Eukaryota</taxon>
        <taxon>Fungi</taxon>
        <taxon>Fungi incertae sedis</taxon>
        <taxon>Zoopagomycota</taxon>
        <taxon>Kickxellomycotina</taxon>
        <taxon>Kickxellomycetes</taxon>
        <taxon>Kickxellales</taxon>
        <taxon>Kickxellaceae</taxon>
        <taxon>Linderina</taxon>
    </lineage>
</organism>
<dbReference type="CDD" id="cd10207">
    <property type="entry name" value="ASKHA_NBD_Arp10"/>
    <property type="match status" value="1"/>
</dbReference>
<proteinExistence type="inferred from homology"/>
<dbReference type="InterPro" id="IPR004000">
    <property type="entry name" value="Actin"/>
</dbReference>
<comment type="caution">
    <text evidence="2">The sequence shown here is derived from an EMBL/GenBank/DDBJ whole genome shotgun (WGS) entry which is preliminary data.</text>
</comment>
<accession>A0A1Y1W6J3</accession>
<dbReference type="GeneID" id="63804469"/>
<dbReference type="Pfam" id="PF00022">
    <property type="entry name" value="Actin"/>
    <property type="match status" value="2"/>
</dbReference>
<dbReference type="OrthoDB" id="337660at2759"/>
<reference evidence="2 3" key="1">
    <citation type="submission" date="2016-07" db="EMBL/GenBank/DDBJ databases">
        <title>Pervasive Adenine N6-methylation of Active Genes in Fungi.</title>
        <authorList>
            <consortium name="DOE Joint Genome Institute"/>
            <person name="Mondo S.J."/>
            <person name="Dannebaum R.O."/>
            <person name="Kuo R.C."/>
            <person name="Labutti K."/>
            <person name="Haridas S."/>
            <person name="Kuo A."/>
            <person name="Salamov A."/>
            <person name="Ahrendt S.R."/>
            <person name="Lipzen A."/>
            <person name="Sullivan W."/>
            <person name="Andreopoulos W.B."/>
            <person name="Clum A."/>
            <person name="Lindquist E."/>
            <person name="Daum C."/>
            <person name="Ramamoorthy G.K."/>
            <person name="Gryganskyi A."/>
            <person name="Culley D."/>
            <person name="Magnuson J.K."/>
            <person name="James T.Y."/>
            <person name="O'Malley M.A."/>
            <person name="Stajich J.E."/>
            <person name="Spatafora J.W."/>
            <person name="Visel A."/>
            <person name="Grigoriev I.V."/>
        </authorList>
    </citation>
    <scope>NUCLEOTIDE SEQUENCE [LARGE SCALE GENOMIC DNA]</scope>
    <source>
        <strain evidence="2 3">ATCC 12442</strain>
    </source>
</reference>
<gene>
    <name evidence="2" type="ORF">DL89DRAFT_268167</name>
</gene>
<sequence>MSSTTDTFSTSRFASGAGGSGIAGAFSKLSSFGSVGLGRGSASVGSSLAASALFGGTAEEKIVLDIGSFSLRAGFSGDSAPLHTAELFSNYTAVGPMHRLAGSKHGIYDFPIGDQELLDALLLEQVKEVYRSHLLLDSKSRKVVVAESALMPIQLKRALARVLLCNLRVPQITFYPSAVVALMSCGITSGLVVDCGHKQTTVTPVYDGRPLIPYMTSTPLAGEALFESLKSLIKKHAQFVPFDGNARGVAVTDDMLSDDVCRHIQTKVLYVSPLSIPGTLSKKTVELSVGEVDPRLVEWFEQSITGSPTITLTISTKTHGHGTLKIPGWVRERAAEVLLAGDSTEDCMGLVEAIVACIENLDVDLRRPLASKILMVGGVSDVPHLRIRLLHDLVAKMRSIPKWTALADNVALAEEKQQTRDNGVVVESSANGLIFKSSDRCWIGASLAAASKIGGVELKRDDFDGYNVADWTAGI</sequence>